<gene>
    <name evidence="1" type="ORF">SAMN05444002_3175</name>
</gene>
<dbReference type="AlphaFoldDB" id="A0A1N6H8Y8"/>
<dbReference type="EMBL" id="FSRL01000001">
    <property type="protein sequence ID" value="SIO16179.1"/>
    <property type="molecule type" value="Genomic_DNA"/>
</dbReference>
<dbReference type="STRING" id="1217970.SAMN05444002_3175"/>
<organism evidence="1 2">
    <name type="scientific">Vannielia litorea</name>
    <dbReference type="NCBI Taxonomy" id="1217970"/>
    <lineage>
        <taxon>Bacteria</taxon>
        <taxon>Pseudomonadati</taxon>
        <taxon>Pseudomonadota</taxon>
        <taxon>Alphaproteobacteria</taxon>
        <taxon>Rhodobacterales</taxon>
        <taxon>Paracoccaceae</taxon>
        <taxon>Vannielia</taxon>
    </lineage>
</organism>
<dbReference type="Proteomes" id="UP000184932">
    <property type="component" value="Unassembled WGS sequence"/>
</dbReference>
<accession>A0A1N6H8Y8</accession>
<evidence type="ECO:0000313" key="1">
    <source>
        <dbReference type="EMBL" id="SIO16179.1"/>
    </source>
</evidence>
<name>A0A1N6H8Y8_9RHOB</name>
<reference evidence="2" key="1">
    <citation type="submission" date="2016-11" db="EMBL/GenBank/DDBJ databases">
        <authorList>
            <person name="Varghese N."/>
            <person name="Submissions S."/>
        </authorList>
    </citation>
    <scope>NUCLEOTIDE SEQUENCE [LARGE SCALE GENOMIC DNA]</scope>
    <source>
        <strain evidence="2">DSM 29440</strain>
    </source>
</reference>
<keyword evidence="2" id="KW-1185">Reference proteome</keyword>
<sequence length="42" mass="4814">MFGILSGALFTATRTDRRSKPFVRPQAPWRRVLPRLIAFPDA</sequence>
<protein>
    <submittedName>
        <fullName evidence="1">Uncharacterized protein</fullName>
    </submittedName>
</protein>
<proteinExistence type="predicted"/>
<evidence type="ECO:0000313" key="2">
    <source>
        <dbReference type="Proteomes" id="UP000184932"/>
    </source>
</evidence>